<evidence type="ECO:0000313" key="4">
    <source>
        <dbReference type="EMBL" id="GEO38357.1"/>
    </source>
</evidence>
<dbReference type="Pfam" id="PF00106">
    <property type="entry name" value="adh_short"/>
    <property type="match status" value="1"/>
</dbReference>
<gene>
    <name evidence="4" type="ORF">SAE02_25050</name>
</gene>
<comment type="similarity">
    <text evidence="1 3">Belongs to the short-chain dehydrogenases/reductases (SDR) family.</text>
</comment>
<dbReference type="InterPro" id="IPR036291">
    <property type="entry name" value="NAD(P)-bd_dom_sf"/>
</dbReference>
<evidence type="ECO:0000256" key="3">
    <source>
        <dbReference type="RuleBase" id="RU000363"/>
    </source>
</evidence>
<comment type="caution">
    <text evidence="4">The sequence shown here is derived from an EMBL/GenBank/DDBJ whole genome shotgun (WGS) entry which is preliminary data.</text>
</comment>
<dbReference type="PRINTS" id="PR00080">
    <property type="entry name" value="SDRFAMILY"/>
</dbReference>
<dbReference type="GO" id="GO:0016616">
    <property type="term" value="F:oxidoreductase activity, acting on the CH-OH group of donors, NAD or NADP as acceptor"/>
    <property type="evidence" value="ECO:0007669"/>
    <property type="project" value="TreeGrafter"/>
</dbReference>
<evidence type="ECO:0000256" key="2">
    <source>
        <dbReference type="ARBA" id="ARBA00023002"/>
    </source>
</evidence>
<dbReference type="AlphaFoldDB" id="A0A512DPF7"/>
<dbReference type="PROSITE" id="PS00061">
    <property type="entry name" value="ADH_SHORT"/>
    <property type="match status" value="1"/>
</dbReference>
<keyword evidence="5" id="KW-1185">Reference proteome</keyword>
<reference evidence="4 5" key="1">
    <citation type="submission" date="2019-07" db="EMBL/GenBank/DDBJ databases">
        <title>Whole genome shotgun sequence of Skermanella aerolata NBRC 106429.</title>
        <authorList>
            <person name="Hosoyama A."/>
            <person name="Uohara A."/>
            <person name="Ohji S."/>
            <person name="Ichikawa N."/>
        </authorList>
    </citation>
    <scope>NUCLEOTIDE SEQUENCE [LARGE SCALE GENOMIC DNA]</scope>
    <source>
        <strain evidence="4 5">NBRC 106429</strain>
    </source>
</reference>
<evidence type="ECO:0000256" key="1">
    <source>
        <dbReference type="ARBA" id="ARBA00006484"/>
    </source>
</evidence>
<name>A0A512DPF7_9PROT</name>
<proteinExistence type="inferred from homology"/>
<dbReference type="PANTHER" id="PTHR42760:SF37">
    <property type="entry name" value="CLAVALDEHYDE DEHYDROGENASE"/>
    <property type="match status" value="1"/>
</dbReference>
<protein>
    <submittedName>
        <fullName evidence="4">Short-chain dehydrogenase</fullName>
    </submittedName>
</protein>
<keyword evidence="2" id="KW-0560">Oxidoreductase</keyword>
<dbReference type="Gene3D" id="3.40.50.720">
    <property type="entry name" value="NAD(P)-binding Rossmann-like Domain"/>
    <property type="match status" value="1"/>
</dbReference>
<dbReference type="EMBL" id="BJYZ01000009">
    <property type="protein sequence ID" value="GEO38357.1"/>
    <property type="molecule type" value="Genomic_DNA"/>
</dbReference>
<dbReference type="PANTHER" id="PTHR42760">
    <property type="entry name" value="SHORT-CHAIN DEHYDROGENASES/REDUCTASES FAMILY MEMBER"/>
    <property type="match status" value="1"/>
</dbReference>
<organism evidence="4 5">
    <name type="scientific">Skermanella aerolata</name>
    <dbReference type="NCBI Taxonomy" id="393310"/>
    <lineage>
        <taxon>Bacteria</taxon>
        <taxon>Pseudomonadati</taxon>
        <taxon>Pseudomonadota</taxon>
        <taxon>Alphaproteobacteria</taxon>
        <taxon>Rhodospirillales</taxon>
        <taxon>Azospirillaceae</taxon>
        <taxon>Skermanella</taxon>
    </lineage>
</organism>
<dbReference type="CDD" id="cd08932">
    <property type="entry name" value="HetN_like_SDR_c"/>
    <property type="match status" value="1"/>
</dbReference>
<dbReference type="InterPro" id="IPR002347">
    <property type="entry name" value="SDR_fam"/>
</dbReference>
<dbReference type="RefSeq" id="WP_044428093.1">
    <property type="nucleotide sequence ID" value="NZ_BJYZ01000009.1"/>
</dbReference>
<sequence length="236" mass="25043">MTVNTTRRVALISGANRGIGLAVALKLAESGWSLSLGVRDPAKLTQVPGGADTLVHRFDATDPASEKAWTEATAERFGRIDAVIANAGIMIPKTVIEADDSDIDALMQVNVKSPMRLVQAAWPLLTASGKGRVITIASLSGKRVKSAKSGTYAISKFAAMALTHSIRQAGWDQGIRATAICPGYVATDMSAPLTDRPPEDITQPEDIARIVAFVLDLPNTSSITEVPINSTLEEMF</sequence>
<dbReference type="SUPFAM" id="SSF51735">
    <property type="entry name" value="NAD(P)-binding Rossmann-fold domains"/>
    <property type="match status" value="1"/>
</dbReference>
<evidence type="ECO:0000313" key="5">
    <source>
        <dbReference type="Proteomes" id="UP000321523"/>
    </source>
</evidence>
<dbReference type="InterPro" id="IPR020904">
    <property type="entry name" value="Sc_DH/Rdtase_CS"/>
</dbReference>
<dbReference type="Proteomes" id="UP000321523">
    <property type="component" value="Unassembled WGS sequence"/>
</dbReference>
<accession>A0A512DPF7</accession>
<dbReference type="OrthoDB" id="9810734at2"/>
<dbReference type="PRINTS" id="PR00081">
    <property type="entry name" value="GDHRDH"/>
</dbReference>